<organism evidence="2 3">
    <name type="scientific">Orbilia ellipsospora</name>
    <dbReference type="NCBI Taxonomy" id="2528407"/>
    <lineage>
        <taxon>Eukaryota</taxon>
        <taxon>Fungi</taxon>
        <taxon>Dikarya</taxon>
        <taxon>Ascomycota</taxon>
        <taxon>Pezizomycotina</taxon>
        <taxon>Orbiliomycetes</taxon>
        <taxon>Orbiliales</taxon>
        <taxon>Orbiliaceae</taxon>
        <taxon>Orbilia</taxon>
    </lineage>
</organism>
<dbReference type="InterPro" id="IPR011333">
    <property type="entry name" value="SKP1/BTB/POZ_sf"/>
</dbReference>
<name>A0AAV9XNJ5_9PEZI</name>
<feature type="domain" description="BTB" evidence="1">
    <location>
        <begin position="22"/>
        <end position="92"/>
    </location>
</feature>
<dbReference type="EMBL" id="JAVHJO010000001">
    <property type="protein sequence ID" value="KAK6543653.1"/>
    <property type="molecule type" value="Genomic_DNA"/>
</dbReference>
<dbReference type="Gene3D" id="3.30.710.10">
    <property type="entry name" value="Potassium Channel Kv1.1, Chain A"/>
    <property type="match status" value="1"/>
</dbReference>
<accession>A0AAV9XNJ5</accession>
<protein>
    <recommendedName>
        <fullName evidence="1">BTB domain-containing protein</fullName>
    </recommendedName>
</protein>
<evidence type="ECO:0000259" key="1">
    <source>
        <dbReference type="PROSITE" id="PS50097"/>
    </source>
</evidence>
<dbReference type="AlphaFoldDB" id="A0AAV9XNJ5"/>
<dbReference type="Proteomes" id="UP001365542">
    <property type="component" value="Unassembled WGS sequence"/>
</dbReference>
<keyword evidence="3" id="KW-1185">Reference proteome</keyword>
<evidence type="ECO:0000313" key="2">
    <source>
        <dbReference type="EMBL" id="KAK6543653.1"/>
    </source>
</evidence>
<dbReference type="PANTHER" id="PTHR47843:SF2">
    <property type="entry name" value="BTB DOMAIN-CONTAINING PROTEIN"/>
    <property type="match status" value="1"/>
</dbReference>
<dbReference type="PANTHER" id="PTHR47843">
    <property type="entry name" value="BTB DOMAIN-CONTAINING PROTEIN-RELATED"/>
    <property type="match status" value="1"/>
</dbReference>
<dbReference type="InterPro" id="IPR000210">
    <property type="entry name" value="BTB/POZ_dom"/>
</dbReference>
<dbReference type="PROSITE" id="PS50097">
    <property type="entry name" value="BTB"/>
    <property type="match status" value="1"/>
</dbReference>
<comment type="caution">
    <text evidence="2">The sequence shown here is derived from an EMBL/GenBank/DDBJ whole genome shotgun (WGS) entry which is preliminary data.</text>
</comment>
<dbReference type="SMART" id="SM00225">
    <property type="entry name" value="BTB"/>
    <property type="match status" value="1"/>
</dbReference>
<sequence>MDNYYLAKALKSPIIKIIISGADSESELCRSSVYYVHKDILTTFSPYFAQIVHSNASSPPVGEIFLDSPLDTPKALDVFLHFAYTGSLDYKNYAPDASQLLDYANVYNFASKILVPRLKEHALNLAQTYLQQSLDIFQSKSSTGHDDSPEMLFEKRTEFVKTWWRVVETIYARPINSAIRFECPGLAIHGAQALQNRFDRLQARFKAKNFDLFKYLLVTISYTDWDMIEYDTSEFNRIKTLNPEYEYDISAFSNLQHMKLKLEVEILCNAGTEIGMNGG</sequence>
<dbReference type="SUPFAM" id="SSF54695">
    <property type="entry name" value="POZ domain"/>
    <property type="match status" value="1"/>
</dbReference>
<dbReference type="Pfam" id="PF00651">
    <property type="entry name" value="BTB"/>
    <property type="match status" value="1"/>
</dbReference>
<gene>
    <name evidence="2" type="ORF">TWF694_000393</name>
</gene>
<proteinExistence type="predicted"/>
<reference evidence="2 3" key="1">
    <citation type="submission" date="2019-10" db="EMBL/GenBank/DDBJ databases">
        <authorList>
            <person name="Palmer J.M."/>
        </authorList>
    </citation>
    <scope>NUCLEOTIDE SEQUENCE [LARGE SCALE GENOMIC DNA]</scope>
    <source>
        <strain evidence="2 3">TWF694</strain>
    </source>
</reference>
<dbReference type="CDD" id="cd18186">
    <property type="entry name" value="BTB_POZ_ZBTB_KLHL-like"/>
    <property type="match status" value="1"/>
</dbReference>
<evidence type="ECO:0000313" key="3">
    <source>
        <dbReference type="Proteomes" id="UP001365542"/>
    </source>
</evidence>